<keyword evidence="1" id="KW-0732">Signal</keyword>
<feature type="chain" id="PRO_5040781065" description="Secretion system C-terminal sorting domain-containing protein" evidence="1">
    <location>
        <begin position="24"/>
        <end position="428"/>
    </location>
</feature>
<gene>
    <name evidence="2" type="ORF">ASU33_06655</name>
</gene>
<evidence type="ECO:0008006" key="4">
    <source>
        <dbReference type="Google" id="ProtNLM"/>
    </source>
</evidence>
<comment type="caution">
    <text evidence="2">The sequence shown here is derived from an EMBL/GenBank/DDBJ whole genome shotgun (WGS) entry which is preliminary data.</text>
</comment>
<evidence type="ECO:0000313" key="3">
    <source>
        <dbReference type="Proteomes" id="UP000054223"/>
    </source>
</evidence>
<dbReference type="RefSeq" id="WP_059072689.1">
    <property type="nucleotide sequence ID" value="NZ_LNAL01000008.1"/>
</dbReference>
<name>A0A9X0L3Y4_SOLP1</name>
<dbReference type="Gene3D" id="2.60.40.10">
    <property type="entry name" value="Immunoglobulins"/>
    <property type="match status" value="1"/>
</dbReference>
<evidence type="ECO:0000256" key="1">
    <source>
        <dbReference type="SAM" id="SignalP"/>
    </source>
</evidence>
<dbReference type="OrthoDB" id="868831at2"/>
<protein>
    <recommendedName>
        <fullName evidence="4">Secretion system C-terminal sorting domain-containing protein</fullName>
    </recommendedName>
</protein>
<dbReference type="AlphaFoldDB" id="A0A9X0L3Y4"/>
<evidence type="ECO:0000313" key="2">
    <source>
        <dbReference type="EMBL" id="KUG06995.1"/>
    </source>
</evidence>
<accession>A0A9X0L3Y4</accession>
<dbReference type="Proteomes" id="UP000054223">
    <property type="component" value="Unassembled WGS sequence"/>
</dbReference>
<organism evidence="2 3">
    <name type="scientific">Solirubrum puertoriconensis</name>
    <dbReference type="NCBI Taxonomy" id="1751427"/>
    <lineage>
        <taxon>Bacteria</taxon>
        <taxon>Pseudomonadati</taxon>
        <taxon>Bacteroidota</taxon>
        <taxon>Cytophagia</taxon>
        <taxon>Cytophagales</taxon>
    </lineage>
</organism>
<dbReference type="InterPro" id="IPR013783">
    <property type="entry name" value="Ig-like_fold"/>
</dbReference>
<reference evidence="2 3" key="1">
    <citation type="submission" date="2015-11" db="EMBL/GenBank/DDBJ databases">
        <title>Solirubrum puertoriconensis gen. nov. an environmental bacteria isolated in Puerto Rico.</title>
        <authorList>
            <person name="Cuebas-Irizarry M.F."/>
            <person name="Montalvo-Rodriguez R."/>
        </authorList>
    </citation>
    <scope>NUCLEOTIDE SEQUENCE [LARGE SCALE GENOMIC DNA]</scope>
    <source>
        <strain evidence="2 3">MC1A</strain>
    </source>
</reference>
<proteinExistence type="predicted"/>
<sequence>MKSTILYLSFLLTSVVGATQAQAQCTYTSKPGGGKWSDPNTWVISGKSDGSLTPTNSQQRNGQDASDNIIVINSAVELDIDYSITGDNAKMVITSTGSLTDKANAHNLYFGEQTGPDMTRLQLDGTLDVYSVSFYKADAQLGSTANLSTDCNISLANQSDLMVAPGAEIDIDGNLMVTQGNPRIMGTGTLSISGCVLTQGNGGLNGLFAPGLRVCVQGQPNDCATEGMNCNPRVQEYITVNACASTPLPVELASFNARYTNKQVQLQWVTASEKNSANFAVERSNDGKNFDVVTTVRAAGNSSARREYNAVDNNMRPGLNYYRLKQTDLDGTATTSQVVAVQAGAAEQELSAYGTPGNLIVEMRTDAVCRAIRVMDSMGRVLHTEVMPDGATGLVSRQIPLRQGVGGVYIVQAVTSNGTFTKKTMLRD</sequence>
<dbReference type="EMBL" id="LNAL01000008">
    <property type="protein sequence ID" value="KUG06995.1"/>
    <property type="molecule type" value="Genomic_DNA"/>
</dbReference>
<keyword evidence="3" id="KW-1185">Reference proteome</keyword>
<feature type="signal peptide" evidence="1">
    <location>
        <begin position="1"/>
        <end position="23"/>
    </location>
</feature>